<dbReference type="AlphaFoldDB" id="A0A090DHJ2"/>
<name>A0A090DHJ2_MESPL</name>
<keyword evidence="1" id="KW-0479">Metal-binding</keyword>
<evidence type="ECO:0000256" key="1">
    <source>
        <dbReference type="ARBA" id="ARBA00022723"/>
    </source>
</evidence>
<gene>
    <name evidence="4" type="primary">fucA</name>
    <name evidence="4" type="ORF">MPL3356_140077</name>
</gene>
<dbReference type="GO" id="GO:0008738">
    <property type="term" value="F:L-fuculose-phosphate aldolase activity"/>
    <property type="evidence" value="ECO:0007669"/>
    <property type="project" value="UniProtKB-EC"/>
</dbReference>
<dbReference type="GO" id="GO:0046872">
    <property type="term" value="F:metal ion binding"/>
    <property type="evidence" value="ECO:0007669"/>
    <property type="project" value="UniProtKB-KW"/>
</dbReference>
<dbReference type="SUPFAM" id="SSF53639">
    <property type="entry name" value="AraD/HMP-PK domain-like"/>
    <property type="match status" value="1"/>
</dbReference>
<keyword evidence="2 4" id="KW-0456">Lyase</keyword>
<dbReference type="Pfam" id="PF00596">
    <property type="entry name" value="Aldolase_II"/>
    <property type="match status" value="1"/>
</dbReference>
<dbReference type="Gene3D" id="3.40.225.10">
    <property type="entry name" value="Class II aldolase/adducin N-terminal domain"/>
    <property type="match status" value="1"/>
</dbReference>
<dbReference type="InterPro" id="IPR001303">
    <property type="entry name" value="Aldolase_II/adducin_N"/>
</dbReference>
<proteinExistence type="predicted"/>
<evidence type="ECO:0000256" key="2">
    <source>
        <dbReference type="ARBA" id="ARBA00023239"/>
    </source>
</evidence>
<protein>
    <submittedName>
        <fullName evidence="4">L-fuculose-1-phosphate aldolase</fullName>
        <ecNumber evidence="4">4.1.2.17</ecNumber>
    </submittedName>
</protein>
<dbReference type="PANTHER" id="PTHR22789:SF0">
    <property type="entry name" value="3-OXO-TETRONATE 4-PHOSPHATE DECARBOXYLASE-RELATED"/>
    <property type="match status" value="1"/>
</dbReference>
<evidence type="ECO:0000313" key="4">
    <source>
        <dbReference type="EMBL" id="CDX13172.1"/>
    </source>
</evidence>
<dbReference type="PANTHER" id="PTHR22789">
    <property type="entry name" value="FUCULOSE PHOSPHATE ALDOLASE"/>
    <property type="match status" value="1"/>
</dbReference>
<organism evidence="4 5">
    <name type="scientific">Mesorhizobium plurifarium</name>
    <dbReference type="NCBI Taxonomy" id="69974"/>
    <lineage>
        <taxon>Bacteria</taxon>
        <taxon>Pseudomonadati</taxon>
        <taxon>Pseudomonadota</taxon>
        <taxon>Alphaproteobacteria</taxon>
        <taxon>Hyphomicrobiales</taxon>
        <taxon>Phyllobacteriaceae</taxon>
        <taxon>Mesorhizobium</taxon>
    </lineage>
</organism>
<dbReference type="SMART" id="SM01007">
    <property type="entry name" value="Aldolase_II"/>
    <property type="match status" value="1"/>
</dbReference>
<feature type="domain" description="Class II aldolase/adducin N-terminal" evidence="3">
    <location>
        <begin position="9"/>
        <end position="183"/>
    </location>
</feature>
<dbReference type="EC" id="4.1.2.17" evidence="4"/>
<dbReference type="InterPro" id="IPR036409">
    <property type="entry name" value="Aldolase_II/adducin_N_sf"/>
</dbReference>
<dbReference type="EMBL" id="CCMZ01000006">
    <property type="protein sequence ID" value="CDX13172.1"/>
    <property type="molecule type" value="Genomic_DNA"/>
</dbReference>
<evidence type="ECO:0000259" key="3">
    <source>
        <dbReference type="SMART" id="SM01007"/>
    </source>
</evidence>
<dbReference type="GO" id="GO:0005829">
    <property type="term" value="C:cytosol"/>
    <property type="evidence" value="ECO:0007669"/>
    <property type="project" value="TreeGrafter"/>
</dbReference>
<dbReference type="InterPro" id="IPR050197">
    <property type="entry name" value="Aldolase_class_II_sugar_metab"/>
</dbReference>
<dbReference type="GO" id="GO:0019323">
    <property type="term" value="P:pentose catabolic process"/>
    <property type="evidence" value="ECO:0007669"/>
    <property type="project" value="TreeGrafter"/>
</dbReference>
<dbReference type="Proteomes" id="UP000045285">
    <property type="component" value="Unassembled WGS sequence"/>
</dbReference>
<dbReference type="STRING" id="69974.MPLDJ20_150221"/>
<accession>A0A090DHJ2</accession>
<keyword evidence="5" id="KW-1185">Reference proteome</keyword>
<reference evidence="5" key="1">
    <citation type="submission" date="2014-08" db="EMBL/GenBank/DDBJ databases">
        <authorList>
            <person name="Moulin L."/>
        </authorList>
    </citation>
    <scope>NUCLEOTIDE SEQUENCE [LARGE SCALE GENOMIC DNA]</scope>
</reference>
<evidence type="ECO:0000313" key="5">
    <source>
        <dbReference type="Proteomes" id="UP000045285"/>
    </source>
</evidence>
<sequence>MINEDNLPNAIIETVHRLQEKGFNHGNSGNVSRRVSGGMLITPTGANSANLTPDRLVHVDAAGVVMGEGIPSSEWHMHAAILNAYPDANAVIHTHADACVALACLCKPLPSFHYMVAAFGGTDVRCARYATFGTADLGTSAVEALKDRTACLLANHGMIAIGKTLEAAFQTTVKLETLARQYLMALQGGAPVLLPEEEMARVGKRYGNYGTGLLPG</sequence>